<accession>A0ABR4FYU4</accession>
<evidence type="ECO:0000313" key="2">
    <source>
        <dbReference type="EMBL" id="KAL2788157.1"/>
    </source>
</evidence>
<evidence type="ECO:0000256" key="1">
    <source>
        <dbReference type="SAM" id="SignalP"/>
    </source>
</evidence>
<name>A0ABR4FYU4_9EURO</name>
<organism evidence="2 3">
    <name type="scientific">Aspergillus keveii</name>
    <dbReference type="NCBI Taxonomy" id="714993"/>
    <lineage>
        <taxon>Eukaryota</taxon>
        <taxon>Fungi</taxon>
        <taxon>Dikarya</taxon>
        <taxon>Ascomycota</taxon>
        <taxon>Pezizomycotina</taxon>
        <taxon>Eurotiomycetes</taxon>
        <taxon>Eurotiomycetidae</taxon>
        <taxon>Eurotiales</taxon>
        <taxon>Aspergillaceae</taxon>
        <taxon>Aspergillus</taxon>
        <taxon>Aspergillus subgen. Nidulantes</taxon>
    </lineage>
</organism>
<keyword evidence="1" id="KW-0732">Signal</keyword>
<feature type="chain" id="PRO_5047286787" evidence="1">
    <location>
        <begin position="20"/>
        <end position="220"/>
    </location>
</feature>
<dbReference type="Proteomes" id="UP001610563">
    <property type="component" value="Unassembled WGS sequence"/>
</dbReference>
<proteinExistence type="predicted"/>
<keyword evidence="3" id="KW-1185">Reference proteome</keyword>
<feature type="signal peptide" evidence="1">
    <location>
        <begin position="1"/>
        <end position="19"/>
    </location>
</feature>
<dbReference type="EMBL" id="JBFTWV010000084">
    <property type="protein sequence ID" value="KAL2788157.1"/>
    <property type="molecule type" value="Genomic_DNA"/>
</dbReference>
<protein>
    <submittedName>
        <fullName evidence="2">Uncharacterized protein</fullName>
    </submittedName>
</protein>
<comment type="caution">
    <text evidence="2">The sequence shown here is derived from an EMBL/GenBank/DDBJ whole genome shotgun (WGS) entry which is preliminary data.</text>
</comment>
<sequence length="220" mass="23961">MNFLTLATGILSLSISATSLTLRPRSITPPAGCPLPTWQVTNFHWYNGSFSLDCIHNETDINAKGCLCGNTWCEPNETTCAAIGGSWVNVCYTGMPNYQPWGYGPPQTLHIDFEDGLTCADQYIGYRIHDIAHGESNCGYADRSLGRIVSFYGDSNEDSSTGHMDYVLGAGHALTCDDGRKITYSGSTDFPLECVHDAAFNATCTATPFEIPVLSYEWVA</sequence>
<reference evidence="2 3" key="1">
    <citation type="submission" date="2024-07" db="EMBL/GenBank/DDBJ databases">
        <title>Section-level genome sequencing and comparative genomics of Aspergillus sections Usti and Cavernicolus.</title>
        <authorList>
            <consortium name="Lawrence Berkeley National Laboratory"/>
            <person name="Nybo J.L."/>
            <person name="Vesth T.C."/>
            <person name="Theobald S."/>
            <person name="Frisvad J.C."/>
            <person name="Larsen T.O."/>
            <person name="Kjaerboelling I."/>
            <person name="Rothschild-Mancinelli K."/>
            <person name="Lyhne E.K."/>
            <person name="Kogle M.E."/>
            <person name="Barry K."/>
            <person name="Clum A."/>
            <person name="Na H."/>
            <person name="Ledsgaard L."/>
            <person name="Lin J."/>
            <person name="Lipzen A."/>
            <person name="Kuo A."/>
            <person name="Riley R."/>
            <person name="Mondo S."/>
            <person name="Labutti K."/>
            <person name="Haridas S."/>
            <person name="Pangalinan J."/>
            <person name="Salamov A.A."/>
            <person name="Simmons B.A."/>
            <person name="Magnuson J.K."/>
            <person name="Chen J."/>
            <person name="Drula E."/>
            <person name="Henrissat B."/>
            <person name="Wiebenga A."/>
            <person name="Lubbers R.J."/>
            <person name="Gomes A.C."/>
            <person name="Makela M.R."/>
            <person name="Stajich J."/>
            <person name="Grigoriev I.V."/>
            <person name="Mortensen U.H."/>
            <person name="De Vries R.P."/>
            <person name="Baker S.E."/>
            <person name="Andersen M.R."/>
        </authorList>
    </citation>
    <scope>NUCLEOTIDE SEQUENCE [LARGE SCALE GENOMIC DNA]</scope>
    <source>
        <strain evidence="2 3">CBS 209.92</strain>
    </source>
</reference>
<gene>
    <name evidence="2" type="ORF">BJX66DRAFT_309442</name>
</gene>
<evidence type="ECO:0000313" key="3">
    <source>
        <dbReference type="Proteomes" id="UP001610563"/>
    </source>
</evidence>